<evidence type="ECO:0000256" key="4">
    <source>
        <dbReference type="ARBA" id="ARBA00022989"/>
    </source>
</evidence>
<feature type="transmembrane region" description="Helical" evidence="7">
    <location>
        <begin position="503"/>
        <end position="523"/>
    </location>
</feature>
<feature type="transmembrane region" description="Helical" evidence="7">
    <location>
        <begin position="563"/>
        <end position="586"/>
    </location>
</feature>
<comment type="subcellular location">
    <subcellularLocation>
        <location evidence="1">Membrane</location>
        <topology evidence="1">Multi-pass membrane protein</topology>
    </subcellularLocation>
</comment>
<evidence type="ECO:0000256" key="7">
    <source>
        <dbReference type="SAM" id="Phobius"/>
    </source>
</evidence>
<evidence type="ECO:0000313" key="10">
    <source>
        <dbReference type="Proteomes" id="UP000237144"/>
    </source>
</evidence>
<dbReference type="GO" id="GO:0016020">
    <property type="term" value="C:membrane"/>
    <property type="evidence" value="ECO:0007669"/>
    <property type="project" value="UniProtKB-SubCell"/>
</dbReference>
<sequence>MDRERAYPPPGPVRQPSKTPLLATYAPVEASQEPDDAFPDSLGANTDDDETAESSPPPGDGTMTPLDNALEKIGMGRYQYQLLVLCGMGWAMDNMALQTISVILPRVQEQFQVGDRFIGLLSTSIFSGMMIGAWGWGSFSDAKGRVPAFNLTLAITAVFALAAAFAPSFGWLCCALFWVGTGVGGSMPTDGTLFLENVPKTRHYLLTALSVFFSLGAIMTSILGLVILPRFSCTVVATETAVACDGEHRNVGWRYMLGALSAVSAILCTARVLMFRLHESPKFLVASNQPSAAVVSLRRISKINGKDSPWALSDVVDGEPASGSLIAKSPPGYEATGHTSPESRPRSSMASPLQVPSTALEDGELSDFTLPASVLSADDVTDTPKWIKRLPRPLRGAANEYADRRGDLLAPKWRKTTICVWMIWTLASAGYTIFNVFLPKFLESKLADSLRLPKRLCKHVGSPERASYCSRADLGALDVLYTLSGLPGSLFGAWLVETPLGRAKTLAISTLGTSAATMVFVFVSSSVGIVLSSMAVSFASTLMYAVIYGFTPEIFPVTMRGTASGIASALSRLAGIVAPLVTGILLSVSTSVLPLSLSALCLFATAAAAWGLLDVEERMGIRGRQRAGGAFH</sequence>
<keyword evidence="3 7" id="KW-0812">Transmembrane</keyword>
<feature type="region of interest" description="Disordered" evidence="6">
    <location>
        <begin position="325"/>
        <end position="355"/>
    </location>
</feature>
<dbReference type="InterPro" id="IPR011701">
    <property type="entry name" value="MFS"/>
</dbReference>
<feature type="transmembrane region" description="Helical" evidence="7">
    <location>
        <begin position="148"/>
        <end position="169"/>
    </location>
</feature>
<feature type="transmembrane region" description="Helical" evidence="7">
    <location>
        <begin position="255"/>
        <end position="274"/>
    </location>
</feature>
<feature type="transmembrane region" description="Helical" evidence="7">
    <location>
        <begin position="529"/>
        <end position="551"/>
    </location>
</feature>
<feature type="compositionally biased region" description="Polar residues" evidence="6">
    <location>
        <begin position="337"/>
        <end position="355"/>
    </location>
</feature>
<dbReference type="PROSITE" id="PS50850">
    <property type="entry name" value="MFS"/>
    <property type="match status" value="1"/>
</dbReference>
<evidence type="ECO:0000259" key="8">
    <source>
        <dbReference type="PROSITE" id="PS50850"/>
    </source>
</evidence>
<keyword evidence="2" id="KW-0813">Transport</keyword>
<evidence type="ECO:0000256" key="5">
    <source>
        <dbReference type="ARBA" id="ARBA00023136"/>
    </source>
</evidence>
<feature type="transmembrane region" description="Helical" evidence="7">
    <location>
        <begin position="82"/>
        <end position="104"/>
    </location>
</feature>
<proteinExistence type="predicted"/>
<feature type="transmembrane region" description="Helical" evidence="7">
    <location>
        <begin position="592"/>
        <end position="613"/>
    </location>
</feature>
<reference evidence="9 10" key="1">
    <citation type="journal article" date="2018" name="Front. Microbiol.">
        <title>Prospects for Fungal Bioremediation of Acidic Radioactive Waste Sites: Characterization and Genome Sequence of Rhodotorula taiwanensis MD1149.</title>
        <authorList>
            <person name="Tkavc R."/>
            <person name="Matrosova V.Y."/>
            <person name="Grichenko O.E."/>
            <person name="Gostincar C."/>
            <person name="Volpe R.P."/>
            <person name="Klimenkova P."/>
            <person name="Gaidamakova E.K."/>
            <person name="Zhou C.E."/>
            <person name="Stewart B.J."/>
            <person name="Lyman M.G."/>
            <person name="Malfatti S.A."/>
            <person name="Rubinfeld B."/>
            <person name="Courtot M."/>
            <person name="Singh J."/>
            <person name="Dalgard C.L."/>
            <person name="Hamilton T."/>
            <person name="Frey K.G."/>
            <person name="Gunde-Cimerman N."/>
            <person name="Dugan L."/>
            <person name="Daly M.J."/>
        </authorList>
    </citation>
    <scope>NUCLEOTIDE SEQUENCE [LARGE SCALE GENOMIC DNA]</scope>
    <source>
        <strain evidence="9 10">MD1149</strain>
    </source>
</reference>
<dbReference type="InterPro" id="IPR020846">
    <property type="entry name" value="MFS_dom"/>
</dbReference>
<dbReference type="Pfam" id="PF07690">
    <property type="entry name" value="MFS_1"/>
    <property type="match status" value="1"/>
</dbReference>
<dbReference type="EMBL" id="PJQD01000005">
    <property type="protein sequence ID" value="POY76307.1"/>
    <property type="molecule type" value="Genomic_DNA"/>
</dbReference>
<protein>
    <recommendedName>
        <fullName evidence="8">Major facilitator superfamily (MFS) profile domain-containing protein</fullName>
    </recommendedName>
</protein>
<feature type="transmembrane region" description="Helical" evidence="7">
    <location>
        <begin position="204"/>
        <end position="228"/>
    </location>
</feature>
<dbReference type="InterPro" id="IPR036259">
    <property type="entry name" value="MFS_trans_sf"/>
</dbReference>
<name>A0A2S5BHR2_9BASI</name>
<organism evidence="9 10">
    <name type="scientific">Rhodotorula taiwanensis</name>
    <dbReference type="NCBI Taxonomy" id="741276"/>
    <lineage>
        <taxon>Eukaryota</taxon>
        <taxon>Fungi</taxon>
        <taxon>Dikarya</taxon>
        <taxon>Basidiomycota</taxon>
        <taxon>Pucciniomycotina</taxon>
        <taxon>Microbotryomycetes</taxon>
        <taxon>Sporidiobolales</taxon>
        <taxon>Sporidiobolaceae</taxon>
        <taxon>Rhodotorula</taxon>
    </lineage>
</organism>
<evidence type="ECO:0000256" key="3">
    <source>
        <dbReference type="ARBA" id="ARBA00022692"/>
    </source>
</evidence>
<dbReference type="PANTHER" id="PTHR23511:SF5">
    <property type="entry name" value="MAJOR FACILITATOR-TYPE TRANSPORTER HXNZ-RELATED"/>
    <property type="match status" value="1"/>
</dbReference>
<dbReference type="CDD" id="cd17316">
    <property type="entry name" value="MFS_SV2_like"/>
    <property type="match status" value="1"/>
</dbReference>
<dbReference type="GO" id="GO:0022857">
    <property type="term" value="F:transmembrane transporter activity"/>
    <property type="evidence" value="ECO:0007669"/>
    <property type="project" value="InterPro"/>
</dbReference>
<keyword evidence="5 7" id="KW-0472">Membrane</keyword>
<dbReference type="Gene3D" id="1.20.1250.20">
    <property type="entry name" value="MFS general substrate transporter like domains"/>
    <property type="match status" value="1"/>
</dbReference>
<evidence type="ECO:0000256" key="2">
    <source>
        <dbReference type="ARBA" id="ARBA00022448"/>
    </source>
</evidence>
<accession>A0A2S5BHR2</accession>
<feature type="transmembrane region" description="Helical" evidence="7">
    <location>
        <begin position="175"/>
        <end position="195"/>
    </location>
</feature>
<evidence type="ECO:0000256" key="6">
    <source>
        <dbReference type="SAM" id="MobiDB-lite"/>
    </source>
</evidence>
<comment type="caution">
    <text evidence="9">The sequence shown here is derived from an EMBL/GenBank/DDBJ whole genome shotgun (WGS) entry which is preliminary data.</text>
</comment>
<evidence type="ECO:0000256" key="1">
    <source>
        <dbReference type="ARBA" id="ARBA00004141"/>
    </source>
</evidence>
<dbReference type="OrthoDB" id="4139357at2759"/>
<dbReference type="Proteomes" id="UP000237144">
    <property type="component" value="Unassembled WGS sequence"/>
</dbReference>
<feature type="domain" description="Major facilitator superfamily (MFS) profile" evidence="8">
    <location>
        <begin position="82"/>
        <end position="619"/>
    </location>
</feature>
<feature type="transmembrane region" description="Helical" evidence="7">
    <location>
        <begin position="479"/>
        <end position="496"/>
    </location>
</feature>
<feature type="region of interest" description="Disordered" evidence="6">
    <location>
        <begin position="1"/>
        <end position="66"/>
    </location>
</feature>
<dbReference type="SUPFAM" id="SSF103473">
    <property type="entry name" value="MFS general substrate transporter"/>
    <property type="match status" value="1"/>
</dbReference>
<dbReference type="PANTHER" id="PTHR23511">
    <property type="entry name" value="SYNAPTIC VESICLE GLYCOPROTEIN 2"/>
    <property type="match status" value="1"/>
</dbReference>
<dbReference type="AlphaFoldDB" id="A0A2S5BHR2"/>
<feature type="transmembrane region" description="Helical" evidence="7">
    <location>
        <begin position="418"/>
        <end position="438"/>
    </location>
</feature>
<keyword evidence="10" id="KW-1185">Reference proteome</keyword>
<feature type="transmembrane region" description="Helical" evidence="7">
    <location>
        <begin position="116"/>
        <end position="136"/>
    </location>
</feature>
<evidence type="ECO:0000313" key="9">
    <source>
        <dbReference type="EMBL" id="POY76307.1"/>
    </source>
</evidence>
<gene>
    <name evidence="9" type="ORF">BMF94_0502</name>
</gene>
<keyword evidence="4 7" id="KW-1133">Transmembrane helix</keyword>